<feature type="domain" description="Glycosyltransferase 2-like" evidence="2">
    <location>
        <begin position="68"/>
        <end position="198"/>
    </location>
</feature>
<evidence type="ECO:0000313" key="3">
    <source>
        <dbReference type="EMBL" id="MFD1814794.1"/>
    </source>
</evidence>
<dbReference type="GO" id="GO:0016757">
    <property type="term" value="F:glycosyltransferase activity"/>
    <property type="evidence" value="ECO:0007669"/>
    <property type="project" value="UniProtKB-KW"/>
</dbReference>
<feature type="region of interest" description="Disordered" evidence="1">
    <location>
        <begin position="1"/>
        <end position="65"/>
    </location>
</feature>
<dbReference type="EC" id="2.4.-.-" evidence="3"/>
<feature type="compositionally biased region" description="Polar residues" evidence="1">
    <location>
        <begin position="1"/>
        <end position="11"/>
    </location>
</feature>
<keyword evidence="3" id="KW-0808">Transferase</keyword>
<dbReference type="Proteomes" id="UP001597286">
    <property type="component" value="Unassembled WGS sequence"/>
</dbReference>
<protein>
    <submittedName>
        <fullName evidence="3">Glycosyltransferase</fullName>
        <ecNumber evidence="3">2.4.-.-</ecNumber>
    </submittedName>
</protein>
<accession>A0ABW4P977</accession>
<keyword evidence="4" id="KW-1185">Reference proteome</keyword>
<keyword evidence="3" id="KW-0328">Glycosyltransferase</keyword>
<sequence>MSVPWRTTTRPALNVGRATPESVPASSLRRRDESSFRPTGDSPPTARGRDEPADSPGRRPQQLPRLVSVIIPVRNGLPHIDEQLRALADQDYAGDWEVIVSDNGSTDGTREHLESHAVTSTLDLTLVDSSARTGVSHARNVGACAARGDLFVFFDADDRVRPDCLTNLVDAAQGFDAVSGALVTTEINSVAVAKSRRIFPPDKPWEMAAGIPTLPGANHAVWRHAHNGTGGWDESLTASEDNDFAWRLQRSGYTIGHSADAIVDYRLRSPCRQVWNQGMAYGEGEVDIRVKHVGDELFPAFPNPLRFPLTLVGFIAKNPLLPMLVTRTPRRYWLFSLGYEVGRIRGSIRHRVLCI</sequence>
<dbReference type="EMBL" id="JBHUFB010000020">
    <property type="protein sequence ID" value="MFD1814794.1"/>
    <property type="molecule type" value="Genomic_DNA"/>
</dbReference>
<dbReference type="InterPro" id="IPR050834">
    <property type="entry name" value="Glycosyltransf_2"/>
</dbReference>
<name>A0ABW4P977_9NOCA</name>
<dbReference type="InterPro" id="IPR001173">
    <property type="entry name" value="Glyco_trans_2-like"/>
</dbReference>
<dbReference type="SUPFAM" id="SSF53448">
    <property type="entry name" value="Nucleotide-diphospho-sugar transferases"/>
    <property type="match status" value="1"/>
</dbReference>
<gene>
    <name evidence="3" type="ORF">ACFSJG_21460</name>
</gene>
<proteinExistence type="predicted"/>
<dbReference type="PANTHER" id="PTHR43685:SF2">
    <property type="entry name" value="GLYCOSYLTRANSFERASE 2-LIKE DOMAIN-CONTAINING PROTEIN"/>
    <property type="match status" value="1"/>
</dbReference>
<comment type="caution">
    <text evidence="3">The sequence shown here is derived from an EMBL/GenBank/DDBJ whole genome shotgun (WGS) entry which is preliminary data.</text>
</comment>
<dbReference type="PANTHER" id="PTHR43685">
    <property type="entry name" value="GLYCOSYLTRANSFERASE"/>
    <property type="match status" value="1"/>
</dbReference>
<evidence type="ECO:0000256" key="1">
    <source>
        <dbReference type="SAM" id="MobiDB-lite"/>
    </source>
</evidence>
<dbReference type="Gene3D" id="3.90.550.10">
    <property type="entry name" value="Spore Coat Polysaccharide Biosynthesis Protein SpsA, Chain A"/>
    <property type="match status" value="1"/>
</dbReference>
<reference evidence="4" key="1">
    <citation type="journal article" date="2019" name="Int. J. Syst. Evol. Microbiol.">
        <title>The Global Catalogue of Microorganisms (GCM) 10K type strain sequencing project: providing services to taxonomists for standard genome sequencing and annotation.</title>
        <authorList>
            <consortium name="The Broad Institute Genomics Platform"/>
            <consortium name="The Broad Institute Genome Sequencing Center for Infectious Disease"/>
            <person name="Wu L."/>
            <person name="Ma J."/>
        </authorList>
    </citation>
    <scope>NUCLEOTIDE SEQUENCE [LARGE SCALE GENOMIC DNA]</scope>
    <source>
        <strain evidence="4">DT72</strain>
    </source>
</reference>
<evidence type="ECO:0000313" key="4">
    <source>
        <dbReference type="Proteomes" id="UP001597286"/>
    </source>
</evidence>
<dbReference type="Pfam" id="PF00535">
    <property type="entry name" value="Glycos_transf_2"/>
    <property type="match status" value="1"/>
</dbReference>
<organism evidence="3 4">
    <name type="scientific">Rhodococcus gannanensis</name>
    <dbReference type="NCBI Taxonomy" id="1960308"/>
    <lineage>
        <taxon>Bacteria</taxon>
        <taxon>Bacillati</taxon>
        <taxon>Actinomycetota</taxon>
        <taxon>Actinomycetes</taxon>
        <taxon>Mycobacteriales</taxon>
        <taxon>Nocardiaceae</taxon>
        <taxon>Rhodococcus</taxon>
    </lineage>
</organism>
<dbReference type="InterPro" id="IPR029044">
    <property type="entry name" value="Nucleotide-diphossugar_trans"/>
</dbReference>
<dbReference type="RefSeq" id="WP_378487265.1">
    <property type="nucleotide sequence ID" value="NZ_JBHUFB010000020.1"/>
</dbReference>
<evidence type="ECO:0000259" key="2">
    <source>
        <dbReference type="Pfam" id="PF00535"/>
    </source>
</evidence>